<accession>A0A8H4SVB0</accession>
<evidence type="ECO:0000313" key="3">
    <source>
        <dbReference type="Proteomes" id="UP000622797"/>
    </source>
</evidence>
<keyword evidence="3" id="KW-1185">Reference proteome</keyword>
<organism evidence="2 3">
    <name type="scientific">Fusarium sarcochroum</name>
    <dbReference type="NCBI Taxonomy" id="1208366"/>
    <lineage>
        <taxon>Eukaryota</taxon>
        <taxon>Fungi</taxon>
        <taxon>Dikarya</taxon>
        <taxon>Ascomycota</taxon>
        <taxon>Pezizomycotina</taxon>
        <taxon>Sordariomycetes</taxon>
        <taxon>Hypocreomycetidae</taxon>
        <taxon>Hypocreales</taxon>
        <taxon>Nectriaceae</taxon>
        <taxon>Fusarium</taxon>
        <taxon>Fusarium lateritium species complex</taxon>
    </lineage>
</organism>
<proteinExistence type="predicted"/>
<evidence type="ECO:0000313" key="2">
    <source>
        <dbReference type="EMBL" id="KAF4946449.1"/>
    </source>
</evidence>
<feature type="compositionally biased region" description="Acidic residues" evidence="1">
    <location>
        <begin position="184"/>
        <end position="198"/>
    </location>
</feature>
<dbReference type="AlphaFoldDB" id="A0A8H4SVB0"/>
<reference evidence="2" key="2">
    <citation type="submission" date="2020-05" db="EMBL/GenBank/DDBJ databases">
        <authorList>
            <person name="Kim H.-S."/>
            <person name="Proctor R.H."/>
            <person name="Brown D.W."/>
        </authorList>
    </citation>
    <scope>NUCLEOTIDE SEQUENCE</scope>
    <source>
        <strain evidence="2">NRRL 20472</strain>
    </source>
</reference>
<gene>
    <name evidence="2" type="ORF">FSARC_14188</name>
</gene>
<reference evidence="2" key="1">
    <citation type="journal article" date="2020" name="BMC Genomics">
        <title>Correction to: Identification and distribution of gene clusters required for synthesis of sphingolipid metabolism inhibitors in diverse species of the filamentous fungus Fusarium.</title>
        <authorList>
            <person name="Kim H.S."/>
            <person name="Lohmar J.M."/>
            <person name="Busman M."/>
            <person name="Brown D.W."/>
            <person name="Naumann T.A."/>
            <person name="Divon H.H."/>
            <person name="Lysoe E."/>
            <person name="Uhlig S."/>
            <person name="Proctor R.H."/>
        </authorList>
    </citation>
    <scope>NUCLEOTIDE SEQUENCE</scope>
    <source>
        <strain evidence="2">NRRL 20472</strain>
    </source>
</reference>
<dbReference type="EMBL" id="JABEXW010001163">
    <property type="protein sequence ID" value="KAF4946449.1"/>
    <property type="molecule type" value="Genomic_DNA"/>
</dbReference>
<protein>
    <submittedName>
        <fullName evidence="2">Uncharacterized protein</fullName>
    </submittedName>
</protein>
<dbReference type="OrthoDB" id="10556905at2759"/>
<evidence type="ECO:0000256" key="1">
    <source>
        <dbReference type="SAM" id="MobiDB-lite"/>
    </source>
</evidence>
<feature type="compositionally biased region" description="Polar residues" evidence="1">
    <location>
        <begin position="199"/>
        <end position="210"/>
    </location>
</feature>
<comment type="caution">
    <text evidence="2">The sequence shown here is derived from an EMBL/GenBank/DDBJ whole genome shotgun (WGS) entry which is preliminary data.</text>
</comment>
<sequence>MRDAPREAQYAATIKFDGPSDAQTVLVQSVVQDIYQVAEDVLQIRSEDVEARFIRDKEPVEPDGRPRVLQWGVAYKSTLSRVTKPDTDAKLYFSLPPTPGAVDKDGKKVKDTDYWSGFVLPIDLDGFPHTGDLVLKERVYLKLNPTINVSQRRVTSVCKVFEFEVPGDSTKKPVAKSGVRPDDESSDEMDSESDDEDTASGQEQAVQTSFANDQQSDFVGRILSKVANSQPNLTPEFIAEQVKMNKHPQDFLIGHGFPSALQDPVEKINNWLQLPSMMLIVLLSPLIGFPYLLERVWMKSLPMMPLSLASLRTPKKTRSSRRVKQLQGILECILRIADIVCTTPHASRSKPYIKLYNAAKAVVQDAAMVIGARLRPVAMAGNEKQLPPTVMTTVQKLRIVSGQFDLAQQLIYPDAKNFTYGPKASLDNQPDAMKLENFVEAELELKSPPGKSLPVFFDLPGSTNVYTNMSLLTPPPPQF</sequence>
<dbReference type="Proteomes" id="UP000622797">
    <property type="component" value="Unassembled WGS sequence"/>
</dbReference>
<feature type="region of interest" description="Disordered" evidence="1">
    <location>
        <begin position="170"/>
        <end position="210"/>
    </location>
</feature>
<name>A0A8H4SVB0_9HYPO</name>